<protein>
    <submittedName>
        <fullName evidence="1">Uncharacterized protein</fullName>
    </submittedName>
</protein>
<dbReference type="OrthoDB" id="6620886at2759"/>
<reference evidence="1 2" key="1">
    <citation type="submission" date="2019-08" db="EMBL/GenBank/DDBJ databases">
        <authorList>
            <person name="Alioto T."/>
            <person name="Alioto T."/>
            <person name="Gomez Garrido J."/>
        </authorList>
    </citation>
    <scope>NUCLEOTIDE SEQUENCE [LARGE SCALE GENOMIC DNA]</scope>
</reference>
<evidence type="ECO:0000313" key="1">
    <source>
        <dbReference type="EMBL" id="VVC41761.1"/>
    </source>
</evidence>
<dbReference type="Proteomes" id="UP000325440">
    <property type="component" value="Unassembled WGS sequence"/>
</dbReference>
<dbReference type="EMBL" id="CABPRJ010001925">
    <property type="protein sequence ID" value="VVC41761.1"/>
    <property type="molecule type" value="Genomic_DNA"/>
</dbReference>
<organism evidence="1 2">
    <name type="scientific">Cinara cedri</name>
    <dbReference type="NCBI Taxonomy" id="506608"/>
    <lineage>
        <taxon>Eukaryota</taxon>
        <taxon>Metazoa</taxon>
        <taxon>Ecdysozoa</taxon>
        <taxon>Arthropoda</taxon>
        <taxon>Hexapoda</taxon>
        <taxon>Insecta</taxon>
        <taxon>Pterygota</taxon>
        <taxon>Neoptera</taxon>
        <taxon>Paraneoptera</taxon>
        <taxon>Hemiptera</taxon>
        <taxon>Sternorrhyncha</taxon>
        <taxon>Aphidomorpha</taxon>
        <taxon>Aphidoidea</taxon>
        <taxon>Aphididae</taxon>
        <taxon>Lachninae</taxon>
        <taxon>Cinara</taxon>
    </lineage>
</organism>
<keyword evidence="2" id="KW-1185">Reference proteome</keyword>
<dbReference type="AlphaFoldDB" id="A0A5E4NAE1"/>
<gene>
    <name evidence="1" type="ORF">CINCED_3A024020</name>
</gene>
<sequence>MATTEDIDEAEQLRCLALKSMVKRSIKKNSKIKSDESDDNDILLLRAAALKTIAHKKNTKKRSLIDKDNKLIKNKLLRGRKRTSSKKVLKMKNKMKSIESKNKFINNNNNNNTNTKLSIEDLKYNSEIKKEDQLKFKPKTETIIDPTVDINEDVKKIVRNGSIQLSNLDSDKYNETMVLHITFSSSESEDSSSDSIKSFSDSTKSNNNALKNIPQVTSLATIMSPNTETDIESKTNRLKYLMQKLVELMQHCETDVKNRDQQIRIFLEAYNKYQNYNQSLYSTLVSLQEVRDELASVSSLDLKTTNS</sequence>
<proteinExistence type="predicted"/>
<accession>A0A5E4NAE1</accession>
<evidence type="ECO:0000313" key="2">
    <source>
        <dbReference type="Proteomes" id="UP000325440"/>
    </source>
</evidence>
<name>A0A5E4NAE1_9HEMI</name>